<feature type="compositionally biased region" description="Basic and acidic residues" evidence="1">
    <location>
        <begin position="1"/>
        <end position="13"/>
    </location>
</feature>
<protein>
    <submittedName>
        <fullName evidence="2">Uncharacterized protein</fullName>
    </submittedName>
</protein>
<evidence type="ECO:0000256" key="1">
    <source>
        <dbReference type="SAM" id="MobiDB-lite"/>
    </source>
</evidence>
<feature type="compositionally biased region" description="Polar residues" evidence="1">
    <location>
        <begin position="14"/>
        <end position="26"/>
    </location>
</feature>
<reference evidence="2" key="1">
    <citation type="journal article" date="2019" name="bioRxiv">
        <title>The Genome of the Zebra Mussel, Dreissena polymorpha: A Resource for Invasive Species Research.</title>
        <authorList>
            <person name="McCartney M.A."/>
            <person name="Auch B."/>
            <person name="Kono T."/>
            <person name="Mallez S."/>
            <person name="Zhang Y."/>
            <person name="Obille A."/>
            <person name="Becker A."/>
            <person name="Abrahante J.E."/>
            <person name="Garbe J."/>
            <person name="Badalamenti J.P."/>
            <person name="Herman A."/>
            <person name="Mangelson H."/>
            <person name="Liachko I."/>
            <person name="Sullivan S."/>
            <person name="Sone E.D."/>
            <person name="Koren S."/>
            <person name="Silverstein K.A.T."/>
            <person name="Beckman K.B."/>
            <person name="Gohl D.M."/>
        </authorList>
    </citation>
    <scope>NUCLEOTIDE SEQUENCE</scope>
    <source>
        <strain evidence="2">Duluth1</strain>
        <tissue evidence="2">Whole animal</tissue>
    </source>
</reference>
<gene>
    <name evidence="2" type="ORF">DPMN_191366</name>
</gene>
<name>A0A9D4BFP7_DREPO</name>
<feature type="region of interest" description="Disordered" evidence="1">
    <location>
        <begin position="1"/>
        <end position="26"/>
    </location>
</feature>
<dbReference type="EMBL" id="JAIWYP010000027">
    <property type="protein sequence ID" value="KAH3691952.1"/>
    <property type="molecule type" value="Genomic_DNA"/>
</dbReference>
<evidence type="ECO:0000313" key="2">
    <source>
        <dbReference type="EMBL" id="KAH3691952.1"/>
    </source>
</evidence>
<evidence type="ECO:0000313" key="3">
    <source>
        <dbReference type="Proteomes" id="UP000828390"/>
    </source>
</evidence>
<comment type="caution">
    <text evidence="2">The sequence shown here is derived from an EMBL/GenBank/DDBJ whole genome shotgun (WGS) entry which is preliminary data.</text>
</comment>
<keyword evidence="3" id="KW-1185">Reference proteome</keyword>
<dbReference type="Proteomes" id="UP000828390">
    <property type="component" value="Unassembled WGS sequence"/>
</dbReference>
<reference evidence="2" key="2">
    <citation type="submission" date="2020-11" db="EMBL/GenBank/DDBJ databases">
        <authorList>
            <person name="McCartney M.A."/>
            <person name="Auch B."/>
            <person name="Kono T."/>
            <person name="Mallez S."/>
            <person name="Becker A."/>
            <person name="Gohl D.M."/>
            <person name="Silverstein K.A.T."/>
            <person name="Koren S."/>
            <person name="Bechman K.B."/>
            <person name="Herman A."/>
            <person name="Abrahante J.E."/>
            <person name="Garbe J."/>
        </authorList>
    </citation>
    <scope>NUCLEOTIDE SEQUENCE</scope>
    <source>
        <strain evidence="2">Duluth1</strain>
        <tissue evidence="2">Whole animal</tissue>
    </source>
</reference>
<proteinExistence type="predicted"/>
<sequence length="109" mass="12326">MPTLPRLERRRDSILTSSTPISKNLNKSLQPSAHLFSPKNVSVQEDALSFGDSMGMAQLNVQRHANDYWLQLSESTQRSSDLRNARGIHGGITKSSTWKTITDRDQQMR</sequence>
<accession>A0A9D4BFP7</accession>
<dbReference type="AlphaFoldDB" id="A0A9D4BFP7"/>
<organism evidence="2 3">
    <name type="scientific">Dreissena polymorpha</name>
    <name type="common">Zebra mussel</name>
    <name type="synonym">Mytilus polymorpha</name>
    <dbReference type="NCBI Taxonomy" id="45954"/>
    <lineage>
        <taxon>Eukaryota</taxon>
        <taxon>Metazoa</taxon>
        <taxon>Spiralia</taxon>
        <taxon>Lophotrochozoa</taxon>
        <taxon>Mollusca</taxon>
        <taxon>Bivalvia</taxon>
        <taxon>Autobranchia</taxon>
        <taxon>Heteroconchia</taxon>
        <taxon>Euheterodonta</taxon>
        <taxon>Imparidentia</taxon>
        <taxon>Neoheterodontei</taxon>
        <taxon>Myida</taxon>
        <taxon>Dreissenoidea</taxon>
        <taxon>Dreissenidae</taxon>
        <taxon>Dreissena</taxon>
    </lineage>
</organism>